<keyword evidence="4 7" id="KW-0255">Endonuclease</keyword>
<dbReference type="NCBIfam" id="TIGR00043">
    <property type="entry name" value="rRNA maturation RNase YbeY"/>
    <property type="match status" value="1"/>
</dbReference>
<evidence type="ECO:0000256" key="4">
    <source>
        <dbReference type="ARBA" id="ARBA00022759"/>
    </source>
</evidence>
<reference evidence="8 9" key="1">
    <citation type="submission" date="2017-07" db="EMBL/GenBank/DDBJ databases">
        <title>Complete genome sequence of Oryzomicrobium terrae TPP412.</title>
        <authorList>
            <person name="Chiu L.-W."/>
            <person name="Lo K.-J."/>
            <person name="Tsai Y.-M."/>
            <person name="Lin S.-S."/>
            <person name="Kuo C.-H."/>
            <person name="Liu C.-T."/>
        </authorList>
    </citation>
    <scope>NUCLEOTIDE SEQUENCE [LARGE SCALE GENOMIC DNA]</scope>
    <source>
        <strain evidence="8 9">TPP412</strain>
    </source>
</reference>
<dbReference type="RefSeq" id="WP_149424719.1">
    <property type="nucleotide sequence ID" value="NZ_CP022579.1"/>
</dbReference>
<dbReference type="PROSITE" id="PS01306">
    <property type="entry name" value="UPF0054"/>
    <property type="match status" value="1"/>
</dbReference>
<dbReference type="GO" id="GO:0004222">
    <property type="term" value="F:metalloendopeptidase activity"/>
    <property type="evidence" value="ECO:0007669"/>
    <property type="project" value="InterPro"/>
</dbReference>
<dbReference type="KEGG" id="otr:OTERR_04330"/>
<keyword evidence="2 7" id="KW-0540">Nuclease</keyword>
<dbReference type="InterPro" id="IPR002036">
    <property type="entry name" value="YbeY"/>
</dbReference>
<evidence type="ECO:0000256" key="3">
    <source>
        <dbReference type="ARBA" id="ARBA00022723"/>
    </source>
</evidence>
<dbReference type="InterPro" id="IPR023091">
    <property type="entry name" value="MetalPrtase_cat_dom_sf_prd"/>
</dbReference>
<dbReference type="EMBL" id="CP022579">
    <property type="protein sequence ID" value="QEL63909.1"/>
    <property type="molecule type" value="Genomic_DNA"/>
</dbReference>
<dbReference type="Gene3D" id="3.40.390.30">
    <property type="entry name" value="Metalloproteases ('zincins'), catalytic domain"/>
    <property type="match status" value="1"/>
</dbReference>
<feature type="binding site" evidence="7">
    <location>
        <position position="120"/>
    </location>
    <ligand>
        <name>Zn(2+)</name>
        <dbReference type="ChEBI" id="CHEBI:29105"/>
        <note>catalytic</note>
    </ligand>
</feature>
<comment type="subcellular location">
    <subcellularLocation>
        <location evidence="7">Cytoplasm</location>
    </subcellularLocation>
</comment>
<dbReference type="SUPFAM" id="SSF55486">
    <property type="entry name" value="Metalloproteases ('zincins'), catalytic domain"/>
    <property type="match status" value="1"/>
</dbReference>
<dbReference type="GO" id="GO:0004521">
    <property type="term" value="F:RNA endonuclease activity"/>
    <property type="evidence" value="ECO:0007669"/>
    <property type="project" value="UniProtKB-UniRule"/>
</dbReference>
<keyword evidence="3 7" id="KW-0479">Metal-binding</keyword>
<dbReference type="EC" id="3.1.-.-" evidence="7"/>
<keyword evidence="6 7" id="KW-0862">Zinc</keyword>
<comment type="similarity">
    <text evidence="1 7">Belongs to the endoribonuclease YbeY family.</text>
</comment>
<evidence type="ECO:0000256" key="7">
    <source>
        <dbReference type="HAMAP-Rule" id="MF_00009"/>
    </source>
</evidence>
<evidence type="ECO:0000256" key="6">
    <source>
        <dbReference type="ARBA" id="ARBA00022833"/>
    </source>
</evidence>
<dbReference type="InterPro" id="IPR020549">
    <property type="entry name" value="YbeY_CS"/>
</dbReference>
<gene>
    <name evidence="7" type="primary">ybeY</name>
    <name evidence="8" type="ORF">OTERR_04330</name>
</gene>
<feature type="binding site" evidence="7">
    <location>
        <position position="124"/>
    </location>
    <ligand>
        <name>Zn(2+)</name>
        <dbReference type="ChEBI" id="CHEBI:29105"/>
        <note>catalytic</note>
    </ligand>
</feature>
<comment type="cofactor">
    <cofactor evidence="7">
        <name>Zn(2+)</name>
        <dbReference type="ChEBI" id="CHEBI:29105"/>
    </cofactor>
    <text evidence="7">Binds 1 zinc ion.</text>
</comment>
<evidence type="ECO:0000256" key="5">
    <source>
        <dbReference type="ARBA" id="ARBA00022801"/>
    </source>
</evidence>
<dbReference type="GO" id="GO:0005737">
    <property type="term" value="C:cytoplasm"/>
    <property type="evidence" value="ECO:0007669"/>
    <property type="project" value="UniProtKB-SubCell"/>
</dbReference>
<dbReference type="PANTHER" id="PTHR46986">
    <property type="entry name" value="ENDORIBONUCLEASE YBEY, CHLOROPLASTIC"/>
    <property type="match status" value="1"/>
</dbReference>
<evidence type="ECO:0000313" key="9">
    <source>
        <dbReference type="Proteomes" id="UP000323671"/>
    </source>
</evidence>
<comment type="function">
    <text evidence="7">Single strand-specific metallo-endoribonuclease involved in late-stage 70S ribosome quality control and in maturation of the 3' terminus of the 16S rRNA.</text>
</comment>
<dbReference type="HAMAP" id="MF_00009">
    <property type="entry name" value="Endoribonucl_YbeY"/>
    <property type="match status" value="1"/>
</dbReference>
<dbReference type="AlphaFoldDB" id="A0A5C1E5S3"/>
<sequence length="169" mass="18539">MNAGAPPAASRRLNLSVQYACNKDGLPSREQVRRWARATLDAVDAQRGGQVTVRFVEPAEGQELNRDYRGKDYATNVLSFPYDTEPVVMGDLIVCAAVVAREAVAQGKPLEHHHAHLVVHGMLHLQGFDHEDDDEAEAMEALETDILASLGYPDPYAAEKDSPAPRVHD</sequence>
<dbReference type="GO" id="GO:0008270">
    <property type="term" value="F:zinc ion binding"/>
    <property type="evidence" value="ECO:0007669"/>
    <property type="project" value="UniProtKB-UniRule"/>
</dbReference>
<keyword evidence="7" id="KW-0698">rRNA processing</keyword>
<keyword evidence="5 7" id="KW-0378">Hydrolase</keyword>
<dbReference type="PANTHER" id="PTHR46986:SF1">
    <property type="entry name" value="ENDORIBONUCLEASE YBEY, CHLOROPLASTIC"/>
    <property type="match status" value="1"/>
</dbReference>
<keyword evidence="9" id="KW-1185">Reference proteome</keyword>
<keyword evidence="7" id="KW-0690">Ribosome biogenesis</keyword>
<keyword evidence="7" id="KW-0963">Cytoplasm</keyword>
<dbReference type="Proteomes" id="UP000323671">
    <property type="component" value="Chromosome"/>
</dbReference>
<feature type="binding site" evidence="7">
    <location>
        <position position="130"/>
    </location>
    <ligand>
        <name>Zn(2+)</name>
        <dbReference type="ChEBI" id="CHEBI:29105"/>
        <note>catalytic</note>
    </ligand>
</feature>
<evidence type="ECO:0000256" key="2">
    <source>
        <dbReference type="ARBA" id="ARBA00022722"/>
    </source>
</evidence>
<dbReference type="GO" id="GO:0006364">
    <property type="term" value="P:rRNA processing"/>
    <property type="evidence" value="ECO:0007669"/>
    <property type="project" value="UniProtKB-UniRule"/>
</dbReference>
<accession>A0A5C1E5S3</accession>
<organism evidence="8 9">
    <name type="scientific">Oryzomicrobium terrae</name>
    <dbReference type="NCBI Taxonomy" id="1735038"/>
    <lineage>
        <taxon>Bacteria</taxon>
        <taxon>Pseudomonadati</taxon>
        <taxon>Pseudomonadota</taxon>
        <taxon>Betaproteobacteria</taxon>
        <taxon>Rhodocyclales</taxon>
        <taxon>Rhodocyclaceae</taxon>
        <taxon>Oryzomicrobium</taxon>
    </lineage>
</organism>
<name>A0A5C1E5S3_9RHOO</name>
<evidence type="ECO:0000256" key="1">
    <source>
        <dbReference type="ARBA" id="ARBA00010875"/>
    </source>
</evidence>
<proteinExistence type="inferred from homology"/>
<protein>
    <recommendedName>
        <fullName evidence="7">Endoribonuclease YbeY</fullName>
        <ecNumber evidence="7">3.1.-.-</ecNumber>
    </recommendedName>
</protein>
<dbReference type="Pfam" id="PF02130">
    <property type="entry name" value="YbeY"/>
    <property type="match status" value="1"/>
</dbReference>
<evidence type="ECO:0000313" key="8">
    <source>
        <dbReference type="EMBL" id="QEL63909.1"/>
    </source>
</evidence>